<evidence type="ECO:0000256" key="1">
    <source>
        <dbReference type="ARBA" id="ARBA00010834"/>
    </source>
</evidence>
<dbReference type="GO" id="GO:0005840">
    <property type="term" value="C:ribosome"/>
    <property type="evidence" value="ECO:0007669"/>
    <property type="project" value="UniProtKB-KW"/>
</dbReference>
<evidence type="ECO:0000256" key="3">
    <source>
        <dbReference type="ARBA" id="ARBA00023274"/>
    </source>
</evidence>
<evidence type="ECO:0000256" key="4">
    <source>
        <dbReference type="SAM" id="MobiDB-lite"/>
    </source>
</evidence>
<dbReference type="OrthoDB" id="965797at2"/>
<keyword evidence="6" id="KW-1185">Reference proteome</keyword>
<dbReference type="InterPro" id="IPR031414">
    <property type="entry name" value="Ribosomal_bTHX"/>
</dbReference>
<accession>A0A1M6ABN9</accession>
<evidence type="ECO:0000313" key="5">
    <source>
        <dbReference type="EMBL" id="SHI33798.1"/>
    </source>
</evidence>
<reference evidence="5 6" key="1">
    <citation type="submission" date="2016-11" db="EMBL/GenBank/DDBJ databases">
        <authorList>
            <person name="Jaros S."/>
            <person name="Januszkiewicz K."/>
            <person name="Wedrychowicz H."/>
        </authorList>
    </citation>
    <scope>NUCLEOTIDE SEQUENCE [LARGE SCALE GENOMIC DNA]</scope>
    <source>
        <strain evidence="5 6">DSM 25479</strain>
    </source>
</reference>
<evidence type="ECO:0000256" key="2">
    <source>
        <dbReference type="ARBA" id="ARBA00022980"/>
    </source>
</evidence>
<comment type="similarity">
    <text evidence="1">Belongs to the bacterial ribosomal protein bTHX family.</text>
</comment>
<dbReference type="AlphaFoldDB" id="A0A1M6ABN9"/>
<dbReference type="EMBL" id="FQYI01000001">
    <property type="protein sequence ID" value="SHI33798.1"/>
    <property type="molecule type" value="Genomic_DNA"/>
</dbReference>
<organism evidence="5 6">
    <name type="scientific">Cruoricaptor ignavus</name>
    <dbReference type="NCBI Taxonomy" id="1118202"/>
    <lineage>
        <taxon>Bacteria</taxon>
        <taxon>Pseudomonadati</taxon>
        <taxon>Bacteroidota</taxon>
        <taxon>Flavobacteriia</taxon>
        <taxon>Flavobacteriales</taxon>
        <taxon>Weeksellaceae</taxon>
        <taxon>Cruoricaptor</taxon>
    </lineage>
</organism>
<feature type="compositionally biased region" description="Basic residues" evidence="4">
    <location>
        <begin position="1"/>
        <end position="12"/>
    </location>
</feature>
<dbReference type="InterPro" id="IPR030826">
    <property type="entry name" value="Ribosomal_bTHX/bTHXc/bTHXm"/>
</dbReference>
<gene>
    <name evidence="5" type="ORF">SAMN05443429_101229</name>
</gene>
<dbReference type="Pfam" id="PF17070">
    <property type="entry name" value="Thx"/>
    <property type="match status" value="1"/>
</dbReference>
<sequence>MGKGDKKTKRGKITSGSYGKTRQRRKSAAKIPVKVLDENEKPAPKAKVRKKVGEQTEPTENADV</sequence>
<evidence type="ECO:0000313" key="6">
    <source>
        <dbReference type="Proteomes" id="UP000184335"/>
    </source>
</evidence>
<feature type="region of interest" description="Disordered" evidence="4">
    <location>
        <begin position="1"/>
        <end position="64"/>
    </location>
</feature>
<keyword evidence="3" id="KW-0687">Ribonucleoprotein</keyword>
<keyword evidence="2 5" id="KW-0689">Ribosomal protein</keyword>
<protein>
    <submittedName>
        <fullName evidence="5">RPS31 30S ribosomal protein S31</fullName>
    </submittedName>
</protein>
<dbReference type="NCBIfam" id="TIGR04560">
    <property type="entry name" value="ribo_THX"/>
    <property type="match status" value="1"/>
</dbReference>
<dbReference type="Proteomes" id="UP000184335">
    <property type="component" value="Unassembled WGS sequence"/>
</dbReference>
<name>A0A1M6ABN9_9FLAO</name>
<dbReference type="GO" id="GO:1990904">
    <property type="term" value="C:ribonucleoprotein complex"/>
    <property type="evidence" value="ECO:0007669"/>
    <property type="project" value="UniProtKB-KW"/>
</dbReference>
<dbReference type="RefSeq" id="WP_073177518.1">
    <property type="nucleotide sequence ID" value="NZ_FQYI01000001.1"/>
</dbReference>
<proteinExistence type="inferred from homology"/>